<dbReference type="EMBL" id="BSXW01001107">
    <property type="protein sequence ID" value="GMF33707.1"/>
    <property type="molecule type" value="Genomic_DNA"/>
</dbReference>
<proteinExistence type="predicted"/>
<comment type="caution">
    <text evidence="1">The sequence shown here is derived from an EMBL/GenBank/DDBJ whole genome shotgun (WGS) entry which is preliminary data.</text>
</comment>
<protein>
    <submittedName>
        <fullName evidence="1">Unnamed protein product</fullName>
    </submittedName>
</protein>
<evidence type="ECO:0000313" key="1">
    <source>
        <dbReference type="EMBL" id="GMF33707.1"/>
    </source>
</evidence>
<organism evidence="1 2">
    <name type="scientific">Phytophthora lilii</name>
    <dbReference type="NCBI Taxonomy" id="2077276"/>
    <lineage>
        <taxon>Eukaryota</taxon>
        <taxon>Sar</taxon>
        <taxon>Stramenopiles</taxon>
        <taxon>Oomycota</taxon>
        <taxon>Peronosporomycetes</taxon>
        <taxon>Peronosporales</taxon>
        <taxon>Peronosporaceae</taxon>
        <taxon>Phytophthora</taxon>
    </lineage>
</organism>
<dbReference type="AlphaFoldDB" id="A0A9W7CM19"/>
<name>A0A9W7CM19_9STRA</name>
<gene>
    <name evidence="1" type="ORF">Plil01_001437100</name>
</gene>
<keyword evidence="2" id="KW-1185">Reference proteome</keyword>
<dbReference type="Proteomes" id="UP001165083">
    <property type="component" value="Unassembled WGS sequence"/>
</dbReference>
<dbReference type="OrthoDB" id="88593at2759"/>
<accession>A0A9W7CM19</accession>
<evidence type="ECO:0000313" key="2">
    <source>
        <dbReference type="Proteomes" id="UP001165083"/>
    </source>
</evidence>
<sequence length="156" mass="17148">MKASFGHIGVAQDNIKFDGSIRLYSSVYYDQRLLTVNFSTPNRCYNINCANLDNKIASAKWWGLPITGLAGKAYITFYTDTNCHGHQASTTLPHSGGIREFILPSVKGNITSFMVRSESRIQRHGSANVCTWIGVNVTGGSVSEDENGRADKLNNQ</sequence>
<reference evidence="1" key="1">
    <citation type="submission" date="2023-04" db="EMBL/GenBank/DDBJ databases">
        <title>Phytophthora lilii NBRC 32176.</title>
        <authorList>
            <person name="Ichikawa N."/>
            <person name="Sato H."/>
            <person name="Tonouchi N."/>
        </authorList>
    </citation>
    <scope>NUCLEOTIDE SEQUENCE</scope>
    <source>
        <strain evidence="1">NBRC 32176</strain>
    </source>
</reference>